<evidence type="ECO:0008006" key="5">
    <source>
        <dbReference type="Google" id="ProtNLM"/>
    </source>
</evidence>
<evidence type="ECO:0000313" key="3">
    <source>
        <dbReference type="EMBL" id="MBK1834660.1"/>
    </source>
</evidence>
<feature type="signal peptide" evidence="2">
    <location>
        <begin position="1"/>
        <end position="19"/>
    </location>
</feature>
<keyword evidence="2" id="KW-0732">Signal</keyword>
<dbReference type="RefSeq" id="WP_200392094.1">
    <property type="nucleotide sequence ID" value="NZ_JAENIO010000028.1"/>
</dbReference>
<evidence type="ECO:0000313" key="4">
    <source>
        <dbReference type="Proteomes" id="UP000604083"/>
    </source>
</evidence>
<name>A0A934RUZ9_9BACT</name>
<gene>
    <name evidence="3" type="ORF">JIN78_11360</name>
</gene>
<dbReference type="Proteomes" id="UP000604083">
    <property type="component" value="Unassembled WGS sequence"/>
</dbReference>
<dbReference type="AlphaFoldDB" id="A0A934RUZ9"/>
<dbReference type="EMBL" id="JAENIO010000028">
    <property type="protein sequence ID" value="MBK1834660.1"/>
    <property type="molecule type" value="Genomic_DNA"/>
</dbReference>
<reference evidence="3" key="1">
    <citation type="submission" date="2021-01" db="EMBL/GenBank/DDBJ databases">
        <title>Modified the classification status of verrucomicrobia.</title>
        <authorList>
            <person name="Feng X."/>
        </authorList>
    </citation>
    <scope>NUCLEOTIDE SEQUENCE</scope>
    <source>
        <strain evidence="3">KCTC 12986</strain>
    </source>
</reference>
<feature type="chain" id="PRO_5036767285" description="DUF4397 domain-containing protein" evidence="2">
    <location>
        <begin position="20"/>
        <end position="263"/>
    </location>
</feature>
<evidence type="ECO:0000256" key="2">
    <source>
        <dbReference type="SAM" id="SignalP"/>
    </source>
</evidence>
<proteinExistence type="predicted"/>
<feature type="region of interest" description="Disordered" evidence="1">
    <location>
        <begin position="51"/>
        <end position="88"/>
    </location>
</feature>
<sequence>MKFLLSLLLLLVSIPLLPAQEEEGTTRRLRFLPVGDAPPFRQEIRNGVRYELPPPAGSVPPERVQLSWQEEEGPRQEIPLPESQSTGPGLPLRLNHLSPSVEIPAAAGRLHLEAGGDWHQLALPAGDDLLVVLFRDPEEGTWRKARAVRVPEAPNAFRAGDLRFINVAPAPLRIVIGEQEQFELAAGRTEVKSLGYSQGTPTRVGYQDPRRGWQRLWSSALVQNQGERSTIVVYFADGERPRKPLKLVTLRERAQPLPRQRGE</sequence>
<comment type="caution">
    <text evidence="3">The sequence shown here is derived from an EMBL/GenBank/DDBJ whole genome shotgun (WGS) entry which is preliminary data.</text>
</comment>
<evidence type="ECO:0000256" key="1">
    <source>
        <dbReference type="SAM" id="MobiDB-lite"/>
    </source>
</evidence>
<keyword evidence="4" id="KW-1185">Reference proteome</keyword>
<accession>A0A934RUZ9</accession>
<protein>
    <recommendedName>
        <fullName evidence="5">DUF4397 domain-containing protein</fullName>
    </recommendedName>
</protein>
<organism evidence="3 4">
    <name type="scientific">Roseibacillus ishigakijimensis</name>
    <dbReference type="NCBI Taxonomy" id="454146"/>
    <lineage>
        <taxon>Bacteria</taxon>
        <taxon>Pseudomonadati</taxon>
        <taxon>Verrucomicrobiota</taxon>
        <taxon>Verrucomicrobiia</taxon>
        <taxon>Verrucomicrobiales</taxon>
        <taxon>Verrucomicrobiaceae</taxon>
        <taxon>Roseibacillus</taxon>
    </lineage>
</organism>